<protein>
    <submittedName>
        <fullName evidence="1">Uncharacterized protein</fullName>
    </submittedName>
</protein>
<accession>A0A5E4QBD0</accession>
<gene>
    <name evidence="1" type="ORF">LSINAPIS_LOCUS6611</name>
</gene>
<evidence type="ECO:0000313" key="1">
    <source>
        <dbReference type="EMBL" id="VVC94721.1"/>
    </source>
</evidence>
<name>A0A5E4QBD0_9NEOP</name>
<dbReference type="AlphaFoldDB" id="A0A5E4QBD0"/>
<keyword evidence="2" id="KW-1185">Reference proteome</keyword>
<dbReference type="EMBL" id="FZQP02002114">
    <property type="protein sequence ID" value="VVC94721.1"/>
    <property type="molecule type" value="Genomic_DNA"/>
</dbReference>
<evidence type="ECO:0000313" key="2">
    <source>
        <dbReference type="Proteomes" id="UP000324832"/>
    </source>
</evidence>
<proteinExistence type="predicted"/>
<reference evidence="1 2" key="1">
    <citation type="submission" date="2017-07" db="EMBL/GenBank/DDBJ databases">
        <authorList>
            <person name="Talla V."/>
            <person name="Backstrom N."/>
        </authorList>
    </citation>
    <scope>NUCLEOTIDE SEQUENCE [LARGE SCALE GENOMIC DNA]</scope>
</reference>
<sequence length="101" mass="11579">MRRNLFIDLHIQKVVRSRSGDFIEDRELAKHLQLFARRCYCCETRGRNLNHSLIAGFARGKRQHVAGRGYGETGRLAGSFETQIFCSRDHNEKVSIGSTKV</sequence>
<dbReference type="Proteomes" id="UP000324832">
    <property type="component" value="Unassembled WGS sequence"/>
</dbReference>
<organism evidence="1 2">
    <name type="scientific">Leptidea sinapis</name>
    <dbReference type="NCBI Taxonomy" id="189913"/>
    <lineage>
        <taxon>Eukaryota</taxon>
        <taxon>Metazoa</taxon>
        <taxon>Ecdysozoa</taxon>
        <taxon>Arthropoda</taxon>
        <taxon>Hexapoda</taxon>
        <taxon>Insecta</taxon>
        <taxon>Pterygota</taxon>
        <taxon>Neoptera</taxon>
        <taxon>Endopterygota</taxon>
        <taxon>Lepidoptera</taxon>
        <taxon>Glossata</taxon>
        <taxon>Ditrysia</taxon>
        <taxon>Papilionoidea</taxon>
        <taxon>Pieridae</taxon>
        <taxon>Dismorphiinae</taxon>
        <taxon>Leptidea</taxon>
    </lineage>
</organism>